<sequence length="118" mass="13766">MILVFGRKLELPKREFPSRAWEPAIPRLDLPLRKPKDPGNHADFHPLGQRRVSYFIDSTPRSLQISFAKTSCISECLGTAERLLRIGLCHQECLPPSLSKRHPRLRRYFSRALLFMRQ</sequence>
<proteinExistence type="predicted"/>
<gene>
    <name evidence="1" type="ORF">BECKLPF1236C_GA0070990_103723</name>
</gene>
<accession>A0A450Y1K1</accession>
<reference evidence="1" key="1">
    <citation type="submission" date="2019-02" db="EMBL/GenBank/DDBJ databases">
        <authorList>
            <person name="Gruber-Vodicka R. H."/>
            <person name="Seah K. B. B."/>
        </authorList>
    </citation>
    <scope>NUCLEOTIDE SEQUENCE</scope>
    <source>
        <strain evidence="1">BECK_S426</strain>
    </source>
</reference>
<dbReference type="AlphaFoldDB" id="A0A450Y1K1"/>
<name>A0A450Y1K1_9GAMM</name>
<organism evidence="1">
    <name type="scientific">Candidatus Kentrum sp. LPFa</name>
    <dbReference type="NCBI Taxonomy" id="2126335"/>
    <lineage>
        <taxon>Bacteria</taxon>
        <taxon>Pseudomonadati</taxon>
        <taxon>Pseudomonadota</taxon>
        <taxon>Gammaproteobacteria</taxon>
        <taxon>Candidatus Kentrum</taxon>
    </lineage>
</organism>
<protein>
    <submittedName>
        <fullName evidence="1">Uncharacterized protein</fullName>
    </submittedName>
</protein>
<evidence type="ECO:0000313" key="1">
    <source>
        <dbReference type="EMBL" id="VFK35414.1"/>
    </source>
</evidence>
<dbReference type="EMBL" id="CAADFP010000372">
    <property type="protein sequence ID" value="VFK35414.1"/>
    <property type="molecule type" value="Genomic_DNA"/>
</dbReference>